<sequence length="87" mass="9621">MAVGLLDLPSQGRRRGHKSIVALTWTNIGILGQKLTAMIRILAYGSSADQVDEIARMRKSITLESLARLCDAIETLYTRDYLCKPTA</sequence>
<gene>
    <name evidence="1" type="ORF">L3X38_009093</name>
</gene>
<proteinExistence type="predicted"/>
<dbReference type="AlphaFoldDB" id="A0AAD4ZXP5"/>
<protein>
    <submittedName>
        <fullName evidence="1">Uncharacterized protein</fullName>
    </submittedName>
</protein>
<dbReference type="EMBL" id="JAJFAZ020000001">
    <property type="protein sequence ID" value="KAI5356198.1"/>
    <property type="molecule type" value="Genomic_DNA"/>
</dbReference>
<comment type="caution">
    <text evidence="1">The sequence shown here is derived from an EMBL/GenBank/DDBJ whole genome shotgun (WGS) entry which is preliminary data.</text>
</comment>
<evidence type="ECO:0000313" key="1">
    <source>
        <dbReference type="EMBL" id="KAI5356198.1"/>
    </source>
</evidence>
<evidence type="ECO:0000313" key="2">
    <source>
        <dbReference type="Proteomes" id="UP001054821"/>
    </source>
</evidence>
<dbReference type="PANTHER" id="PTHR47150">
    <property type="entry name" value="OS12G0169200 PROTEIN"/>
    <property type="match status" value="1"/>
</dbReference>
<dbReference type="PANTHER" id="PTHR47150:SF5">
    <property type="entry name" value="OS07G0546750 PROTEIN"/>
    <property type="match status" value="1"/>
</dbReference>
<organism evidence="1 2">
    <name type="scientific">Prunus dulcis</name>
    <name type="common">Almond</name>
    <name type="synonym">Amygdalus dulcis</name>
    <dbReference type="NCBI Taxonomy" id="3755"/>
    <lineage>
        <taxon>Eukaryota</taxon>
        <taxon>Viridiplantae</taxon>
        <taxon>Streptophyta</taxon>
        <taxon>Embryophyta</taxon>
        <taxon>Tracheophyta</taxon>
        <taxon>Spermatophyta</taxon>
        <taxon>Magnoliopsida</taxon>
        <taxon>eudicotyledons</taxon>
        <taxon>Gunneridae</taxon>
        <taxon>Pentapetalae</taxon>
        <taxon>rosids</taxon>
        <taxon>fabids</taxon>
        <taxon>Rosales</taxon>
        <taxon>Rosaceae</taxon>
        <taxon>Amygdaloideae</taxon>
        <taxon>Amygdaleae</taxon>
        <taxon>Prunus</taxon>
    </lineage>
</organism>
<dbReference type="Proteomes" id="UP001054821">
    <property type="component" value="Chromosome 1"/>
</dbReference>
<keyword evidence="2" id="KW-1185">Reference proteome</keyword>
<accession>A0AAD4ZXP5</accession>
<name>A0AAD4ZXP5_PRUDU</name>
<reference evidence="1 2" key="1">
    <citation type="journal article" date="2022" name="G3 (Bethesda)">
        <title>Whole-genome sequence and methylome profiling of the almond [Prunus dulcis (Mill.) D.A. Webb] cultivar 'Nonpareil'.</title>
        <authorList>
            <person name="D'Amico-Willman K.M."/>
            <person name="Ouma W.Z."/>
            <person name="Meulia T."/>
            <person name="Sideli G.M."/>
            <person name="Gradziel T.M."/>
            <person name="Fresnedo-Ramirez J."/>
        </authorList>
    </citation>
    <scope>NUCLEOTIDE SEQUENCE [LARGE SCALE GENOMIC DNA]</scope>
    <source>
        <strain evidence="1">Clone GOH B32 T37-40</strain>
    </source>
</reference>